<feature type="transmembrane region" description="Helical" evidence="12">
    <location>
        <begin position="270"/>
        <end position="290"/>
    </location>
</feature>
<comment type="cofactor">
    <cofactor evidence="1 12">
        <name>Mg(2+)</name>
        <dbReference type="ChEBI" id="CHEBI:18420"/>
    </cofactor>
</comment>
<dbReference type="InterPro" id="IPR039653">
    <property type="entry name" value="Prenyltransferase"/>
</dbReference>
<name>A0A1B1YTP9_9GAMM</name>
<dbReference type="Pfam" id="PF01040">
    <property type="entry name" value="UbiA"/>
    <property type="match status" value="1"/>
</dbReference>
<keyword evidence="5 12" id="KW-0997">Cell inner membrane</keyword>
<dbReference type="GO" id="GO:0008412">
    <property type="term" value="F:4-hydroxybenzoate polyprenyltransferase activity"/>
    <property type="evidence" value="ECO:0007669"/>
    <property type="project" value="UniProtKB-UniRule"/>
</dbReference>
<keyword evidence="9 12" id="KW-0460">Magnesium</keyword>
<evidence type="ECO:0000256" key="6">
    <source>
        <dbReference type="ARBA" id="ARBA00022679"/>
    </source>
</evidence>
<dbReference type="GO" id="GO:0006744">
    <property type="term" value="P:ubiquinone biosynthetic process"/>
    <property type="evidence" value="ECO:0007669"/>
    <property type="project" value="UniProtKB-UniRule"/>
</dbReference>
<evidence type="ECO:0000256" key="3">
    <source>
        <dbReference type="ARBA" id="ARBA00005985"/>
    </source>
</evidence>
<evidence type="ECO:0000256" key="8">
    <source>
        <dbReference type="ARBA" id="ARBA00022692"/>
    </source>
</evidence>
<accession>A0A1B1YTP9</accession>
<evidence type="ECO:0000313" key="15">
    <source>
        <dbReference type="Proteomes" id="UP000092952"/>
    </source>
</evidence>
<feature type="transmembrane region" description="Helical" evidence="12">
    <location>
        <begin position="20"/>
        <end position="37"/>
    </location>
</feature>
<dbReference type="FunFam" id="1.20.120.1780:FF:000001">
    <property type="entry name" value="4-hydroxybenzoate octaprenyltransferase"/>
    <property type="match status" value="1"/>
</dbReference>
<reference evidence="15" key="1">
    <citation type="submission" date="2016-03" db="EMBL/GenBank/DDBJ databases">
        <title>Complete genome sequence of Solimmundus cernigliae, representing a novel lineage of polycyclic aromatic hydrocarbon degraders within the Gammaproteobacteria.</title>
        <authorList>
            <person name="Singleton D.R."/>
            <person name="Dickey A.N."/>
            <person name="Scholl E.H."/>
            <person name="Wright F.A."/>
            <person name="Aitken M.D."/>
        </authorList>
    </citation>
    <scope>NUCLEOTIDE SEQUENCE [LARGE SCALE GENOMIC DNA]</scope>
    <source>
        <strain evidence="15">TR3.2</strain>
    </source>
</reference>
<dbReference type="InParanoid" id="A0A1B1YTP9"/>
<feature type="transmembrane region" description="Helical" evidence="12">
    <location>
        <begin position="145"/>
        <end position="162"/>
    </location>
</feature>
<dbReference type="EMBL" id="CP014671">
    <property type="protein sequence ID" value="ANX04077.1"/>
    <property type="molecule type" value="Genomic_DNA"/>
</dbReference>
<keyword evidence="4 12" id="KW-1003">Cell membrane</keyword>
<evidence type="ECO:0000256" key="11">
    <source>
        <dbReference type="ARBA" id="ARBA00023136"/>
    </source>
</evidence>
<dbReference type="UniPathway" id="UPA00232"/>
<feature type="transmembrane region" description="Helical" evidence="12">
    <location>
        <begin position="49"/>
        <end position="71"/>
    </location>
</feature>
<sequence length="292" mass="32235">MTAWRWLAARLQAYAELTRLHRPIGSLLLLWPTWWALWLASNGLPDPKILAVFTAGVLTMRSAGCAINDYLDRDVDRHVERTRHRPLARGAIRPVEALVICVLLLTASLALVLTLNRRTQELAVIGALLAVTYPLGKRLTHLPQIYLGLAFGWGIPMAYAAVQDKVPPIAWLLLIANVFWTVAYDTFYAMADRADDIKVGIKSTAILFGEDDRLIIGVLQASALATLALVGWNARLSPWFYGGLGLAALTALHHQYLARRREPAACFRAFVANNWFGAAVFAGIAAHYGMNP</sequence>
<comment type="catalytic activity">
    <reaction evidence="12">
        <text>all-trans-octaprenyl diphosphate + 4-hydroxybenzoate = 4-hydroxy-3-(all-trans-octaprenyl)benzoate + diphosphate</text>
        <dbReference type="Rhea" id="RHEA:27782"/>
        <dbReference type="ChEBI" id="CHEBI:1617"/>
        <dbReference type="ChEBI" id="CHEBI:17879"/>
        <dbReference type="ChEBI" id="CHEBI:33019"/>
        <dbReference type="ChEBI" id="CHEBI:57711"/>
        <dbReference type="EC" id="2.5.1.39"/>
    </reaction>
</comment>
<evidence type="ECO:0000256" key="4">
    <source>
        <dbReference type="ARBA" id="ARBA00022475"/>
    </source>
</evidence>
<dbReference type="NCBIfam" id="TIGR01474">
    <property type="entry name" value="ubiA_proteo"/>
    <property type="match status" value="1"/>
</dbReference>
<keyword evidence="11 12" id="KW-0472">Membrane</keyword>
<keyword evidence="8 12" id="KW-0812">Transmembrane</keyword>
<dbReference type="GO" id="GO:0005886">
    <property type="term" value="C:plasma membrane"/>
    <property type="evidence" value="ECO:0007669"/>
    <property type="project" value="UniProtKB-SubCell"/>
</dbReference>
<dbReference type="HAMAP" id="MF_01635">
    <property type="entry name" value="UbiA"/>
    <property type="match status" value="1"/>
</dbReference>
<dbReference type="InterPro" id="IPR006370">
    <property type="entry name" value="HB_polyprenyltransferase-like"/>
</dbReference>
<feature type="transmembrane region" description="Helical" evidence="12">
    <location>
        <begin position="91"/>
        <end position="113"/>
    </location>
</feature>
<organism evidence="14 15">
    <name type="scientific">Immundisolibacter cernigliae</name>
    <dbReference type="NCBI Taxonomy" id="1810504"/>
    <lineage>
        <taxon>Bacteria</taxon>
        <taxon>Pseudomonadati</taxon>
        <taxon>Pseudomonadota</taxon>
        <taxon>Gammaproteobacteria</taxon>
        <taxon>Immundisolibacterales</taxon>
        <taxon>Immundisolibacteraceae</taxon>
        <taxon>Immundisolibacter</taxon>
    </lineage>
</organism>
<dbReference type="InterPro" id="IPR000537">
    <property type="entry name" value="UbiA_prenyltransferase"/>
</dbReference>
<gene>
    <name evidence="12 14" type="primary">ubiA</name>
    <name evidence="14" type="ORF">PG2T_07705</name>
</gene>
<evidence type="ECO:0000256" key="1">
    <source>
        <dbReference type="ARBA" id="ARBA00001946"/>
    </source>
</evidence>
<dbReference type="PANTHER" id="PTHR11048:SF28">
    <property type="entry name" value="4-HYDROXYBENZOATE POLYPRENYLTRANSFERASE, MITOCHONDRIAL"/>
    <property type="match status" value="1"/>
</dbReference>
<comment type="function">
    <text evidence="12">Catalyzes the prenylation of para-hydroxybenzoate (PHB) with an all-trans polyprenyl group. Mediates the second step in the final reaction sequence of ubiquinone-8 (UQ-8) biosynthesis, which is the condensation of the polyisoprenoid side chain with PHB, generating the first membrane-bound Q intermediate 3-octaprenyl-4-hydroxybenzoate.</text>
</comment>
<keyword evidence="15" id="KW-1185">Reference proteome</keyword>
<evidence type="ECO:0000256" key="13">
    <source>
        <dbReference type="NCBIfam" id="TIGR01474"/>
    </source>
</evidence>
<dbReference type="Gene3D" id="1.20.120.1780">
    <property type="entry name" value="UbiA prenyltransferase"/>
    <property type="match status" value="1"/>
</dbReference>
<comment type="similarity">
    <text evidence="3 12">Belongs to the UbiA prenyltransferase family.</text>
</comment>
<evidence type="ECO:0000256" key="7">
    <source>
        <dbReference type="ARBA" id="ARBA00022688"/>
    </source>
</evidence>
<feature type="transmembrane region" description="Helical" evidence="12">
    <location>
        <begin position="168"/>
        <end position="191"/>
    </location>
</feature>
<dbReference type="EC" id="2.5.1.39" evidence="12 13"/>
<dbReference type="FunCoup" id="A0A1B1YTP9">
    <property type="interactions" value="419"/>
</dbReference>
<dbReference type="AlphaFoldDB" id="A0A1B1YTP9"/>
<comment type="subcellular location">
    <subcellularLocation>
        <location evidence="12">Cell inner membrane</location>
        <topology evidence="12">Multi-pass membrane protein</topology>
    </subcellularLocation>
    <subcellularLocation>
        <location evidence="2">Membrane</location>
        <topology evidence="2">Multi-pass membrane protein</topology>
    </subcellularLocation>
</comment>
<dbReference type="RefSeq" id="WP_068803947.1">
    <property type="nucleotide sequence ID" value="NZ_CP014671.1"/>
</dbReference>
<evidence type="ECO:0000313" key="14">
    <source>
        <dbReference type="EMBL" id="ANX04077.1"/>
    </source>
</evidence>
<dbReference type="InterPro" id="IPR044878">
    <property type="entry name" value="UbiA_sf"/>
</dbReference>
<evidence type="ECO:0000256" key="2">
    <source>
        <dbReference type="ARBA" id="ARBA00004141"/>
    </source>
</evidence>
<evidence type="ECO:0000256" key="10">
    <source>
        <dbReference type="ARBA" id="ARBA00022989"/>
    </source>
</evidence>
<comment type="pathway">
    <text evidence="12">Cofactor biosynthesis; ubiquinone biosynthesis.</text>
</comment>
<evidence type="ECO:0000256" key="12">
    <source>
        <dbReference type="HAMAP-Rule" id="MF_01635"/>
    </source>
</evidence>
<dbReference type="STRING" id="1810504.PG2T_07705"/>
<evidence type="ECO:0000256" key="9">
    <source>
        <dbReference type="ARBA" id="ARBA00022842"/>
    </source>
</evidence>
<dbReference type="Proteomes" id="UP000092952">
    <property type="component" value="Chromosome"/>
</dbReference>
<proteinExistence type="inferred from homology"/>
<dbReference type="PANTHER" id="PTHR11048">
    <property type="entry name" value="PRENYLTRANSFERASES"/>
    <property type="match status" value="1"/>
</dbReference>
<dbReference type="OrthoDB" id="9782418at2"/>
<dbReference type="CDD" id="cd13959">
    <property type="entry name" value="PT_UbiA_COQ2"/>
    <property type="match status" value="1"/>
</dbReference>
<keyword evidence="10 12" id="KW-1133">Transmembrane helix</keyword>
<dbReference type="Gene3D" id="1.10.357.140">
    <property type="entry name" value="UbiA prenyltransferase"/>
    <property type="match status" value="1"/>
</dbReference>
<keyword evidence="7 12" id="KW-0831">Ubiquinone biosynthesis</keyword>
<dbReference type="FunFam" id="1.10.357.140:FF:000002">
    <property type="entry name" value="4-hydroxybenzoate octaprenyltransferase"/>
    <property type="match status" value="1"/>
</dbReference>
<evidence type="ECO:0000256" key="5">
    <source>
        <dbReference type="ARBA" id="ARBA00022519"/>
    </source>
</evidence>
<keyword evidence="6 12" id="KW-0808">Transferase</keyword>
<protein>
    <recommendedName>
        <fullName evidence="12 13">4-hydroxybenzoate octaprenyltransferase</fullName>
        <ecNumber evidence="12 13">2.5.1.39</ecNumber>
    </recommendedName>
    <alternativeName>
        <fullName evidence="12">4-HB polyprenyltransferase</fullName>
    </alternativeName>
</protein>
<feature type="transmembrane region" description="Helical" evidence="12">
    <location>
        <begin position="238"/>
        <end position="258"/>
    </location>
</feature>
<dbReference type="KEGG" id="gbi:PG2T_07705"/>